<organism evidence="3 4">
    <name type="scientific">Humitalea rosea</name>
    <dbReference type="NCBI Taxonomy" id="990373"/>
    <lineage>
        <taxon>Bacteria</taxon>
        <taxon>Pseudomonadati</taxon>
        <taxon>Pseudomonadota</taxon>
        <taxon>Alphaproteobacteria</taxon>
        <taxon>Acetobacterales</taxon>
        <taxon>Roseomonadaceae</taxon>
        <taxon>Humitalea</taxon>
    </lineage>
</organism>
<protein>
    <submittedName>
        <fullName evidence="3">Ion channel</fullName>
    </submittedName>
</protein>
<feature type="transmembrane region" description="Helical" evidence="1">
    <location>
        <begin position="12"/>
        <end position="30"/>
    </location>
</feature>
<feature type="transmembrane region" description="Helical" evidence="1">
    <location>
        <begin position="131"/>
        <end position="151"/>
    </location>
</feature>
<feature type="domain" description="Potassium channel" evidence="2">
    <location>
        <begin position="227"/>
        <end position="296"/>
    </location>
</feature>
<evidence type="ECO:0000259" key="2">
    <source>
        <dbReference type="Pfam" id="PF07885"/>
    </source>
</evidence>
<dbReference type="Pfam" id="PF07885">
    <property type="entry name" value="Ion_trans_2"/>
    <property type="match status" value="1"/>
</dbReference>
<feature type="transmembrane region" description="Helical" evidence="1">
    <location>
        <begin position="157"/>
        <end position="178"/>
    </location>
</feature>
<dbReference type="OrthoDB" id="2974133at2"/>
<keyword evidence="1" id="KW-0472">Membrane</keyword>
<comment type="caution">
    <text evidence="3">The sequence shown here is derived from an EMBL/GenBank/DDBJ whole genome shotgun (WGS) entry which is preliminary data.</text>
</comment>
<keyword evidence="4" id="KW-1185">Reference proteome</keyword>
<accession>A0A2W7I0Y1</accession>
<keyword evidence="1" id="KW-1133">Transmembrane helix</keyword>
<name>A0A2W7I0Y1_9PROT</name>
<feature type="transmembrane region" description="Helical" evidence="1">
    <location>
        <begin position="199"/>
        <end position="224"/>
    </location>
</feature>
<dbReference type="Proteomes" id="UP000249688">
    <property type="component" value="Unassembled WGS sequence"/>
</dbReference>
<dbReference type="RefSeq" id="WP_111399923.1">
    <property type="nucleotide sequence ID" value="NZ_QKYU01000027.1"/>
</dbReference>
<gene>
    <name evidence="3" type="ORF">C8P66_12712</name>
</gene>
<dbReference type="Gene3D" id="1.10.287.70">
    <property type="match status" value="1"/>
</dbReference>
<evidence type="ECO:0000256" key="1">
    <source>
        <dbReference type="SAM" id="Phobius"/>
    </source>
</evidence>
<reference evidence="3 4" key="1">
    <citation type="submission" date="2018-06" db="EMBL/GenBank/DDBJ databases">
        <title>Genomic Encyclopedia of Archaeal and Bacterial Type Strains, Phase II (KMG-II): from individual species to whole genera.</title>
        <authorList>
            <person name="Goeker M."/>
        </authorList>
    </citation>
    <scope>NUCLEOTIDE SEQUENCE [LARGE SCALE GENOMIC DNA]</scope>
    <source>
        <strain evidence="3 4">DSM 24525</strain>
    </source>
</reference>
<proteinExistence type="predicted"/>
<evidence type="ECO:0000313" key="3">
    <source>
        <dbReference type="EMBL" id="PZW39809.1"/>
    </source>
</evidence>
<evidence type="ECO:0000313" key="4">
    <source>
        <dbReference type="Proteomes" id="UP000249688"/>
    </source>
</evidence>
<dbReference type="EMBL" id="QKYU01000027">
    <property type="protein sequence ID" value="PZW39809.1"/>
    <property type="molecule type" value="Genomic_DNA"/>
</dbReference>
<keyword evidence="1" id="KW-0812">Transmembrane</keyword>
<feature type="transmembrane region" description="Helical" evidence="1">
    <location>
        <begin position="276"/>
        <end position="294"/>
    </location>
</feature>
<dbReference type="AlphaFoldDB" id="A0A2W7I0Y1"/>
<feature type="transmembrane region" description="Helical" evidence="1">
    <location>
        <begin position="36"/>
        <end position="55"/>
    </location>
</feature>
<feature type="transmembrane region" description="Helical" evidence="1">
    <location>
        <begin position="90"/>
        <end position="110"/>
    </location>
</feature>
<feature type="transmembrane region" description="Helical" evidence="1">
    <location>
        <begin position="62"/>
        <end position="84"/>
    </location>
</feature>
<dbReference type="SUPFAM" id="SSF81324">
    <property type="entry name" value="Voltage-gated potassium channels"/>
    <property type="match status" value="1"/>
</dbReference>
<dbReference type="InterPro" id="IPR013099">
    <property type="entry name" value="K_chnl_dom"/>
</dbReference>
<sequence length="315" mass="32923">MSLPHLPSRAWLRSSAMTFGLSLVVAAGVADHGWTLPLTVLAVAAIGLGLLYHLFPRGLHFAIGTATGLALYASFFAVLGRGAFPGANPGAVALAFTLPVAAFLGSLWVRRGSLAALAEQQVAFNADHVPGILRWLVGLAGVATLSFSMPINRLDGLGQSLALLAAMAVIGLLVAVAARDVVRLLTYAALILEEMADRAAHLLVPVVAFMILYALLTIGFASVYRVADAMSLHPLFIGPTGDAARLSFSDALYFSVVTLSTVGYGDIRPSDDGIRLLAAVQMVSGQLLLLFGFSEVMRSRGAQMPRPPSETGGEG</sequence>